<comment type="caution">
    <text evidence="2">The sequence shown here is derived from an EMBL/GenBank/DDBJ whole genome shotgun (WGS) entry which is preliminary data.</text>
</comment>
<feature type="region of interest" description="Disordered" evidence="1">
    <location>
        <begin position="1"/>
        <end position="22"/>
    </location>
</feature>
<evidence type="ECO:0000313" key="2">
    <source>
        <dbReference type="EMBL" id="KAK7202185.1"/>
    </source>
</evidence>
<name>A0AAW0F7I9_9TRYP</name>
<evidence type="ECO:0000313" key="3">
    <source>
        <dbReference type="Proteomes" id="UP001430356"/>
    </source>
</evidence>
<dbReference type="Proteomes" id="UP001430356">
    <property type="component" value="Unassembled WGS sequence"/>
</dbReference>
<keyword evidence="3" id="KW-1185">Reference proteome</keyword>
<evidence type="ECO:0000256" key="1">
    <source>
        <dbReference type="SAM" id="MobiDB-lite"/>
    </source>
</evidence>
<proteinExistence type="predicted"/>
<reference evidence="2 3" key="1">
    <citation type="journal article" date="2021" name="MBio">
        <title>A New Model Trypanosomatid, Novymonas esmeraldas: Genomic Perception of Its 'Candidatus Pandoraea novymonadis' Endosymbiont.</title>
        <authorList>
            <person name="Zakharova A."/>
            <person name="Saura A."/>
            <person name="Butenko A."/>
            <person name="Podesvova L."/>
            <person name="Warmusova S."/>
            <person name="Kostygov A.Y."/>
            <person name="Nenarokova A."/>
            <person name="Lukes J."/>
            <person name="Opperdoes F.R."/>
            <person name="Yurchenko V."/>
        </authorList>
    </citation>
    <scope>NUCLEOTIDE SEQUENCE [LARGE SCALE GENOMIC DNA]</scope>
    <source>
        <strain evidence="2 3">E262AT.01</strain>
    </source>
</reference>
<gene>
    <name evidence="2" type="ORF">NESM_000288300</name>
</gene>
<sequence>MQSGYRFDAEDRLHGPPMNPPERALDYNIHRQAAAAAARQADRPSRLCEPRRRSSVMTFVTVETPQPSFLVDSVDPRPCPVRRK</sequence>
<dbReference type="AlphaFoldDB" id="A0AAW0F7I9"/>
<dbReference type="EMBL" id="JAECZO010000026">
    <property type="protein sequence ID" value="KAK7202185.1"/>
    <property type="molecule type" value="Genomic_DNA"/>
</dbReference>
<organism evidence="2 3">
    <name type="scientific">Novymonas esmeraldas</name>
    <dbReference type="NCBI Taxonomy" id="1808958"/>
    <lineage>
        <taxon>Eukaryota</taxon>
        <taxon>Discoba</taxon>
        <taxon>Euglenozoa</taxon>
        <taxon>Kinetoplastea</taxon>
        <taxon>Metakinetoplastina</taxon>
        <taxon>Trypanosomatida</taxon>
        <taxon>Trypanosomatidae</taxon>
        <taxon>Novymonas</taxon>
    </lineage>
</organism>
<accession>A0AAW0F7I9</accession>
<protein>
    <submittedName>
        <fullName evidence="2">Uncharacterized protein</fullName>
    </submittedName>
</protein>